<evidence type="ECO:0000256" key="1">
    <source>
        <dbReference type="SAM" id="Phobius"/>
    </source>
</evidence>
<name>A0ABQ0JBY2_9VIBR</name>
<keyword evidence="1" id="KW-0472">Membrane</keyword>
<accession>A0ABQ0JBY2</accession>
<evidence type="ECO:0000313" key="3">
    <source>
        <dbReference type="Proteomes" id="UP000029223"/>
    </source>
</evidence>
<dbReference type="Gene3D" id="3.40.50.300">
    <property type="entry name" value="P-loop containing nucleotide triphosphate hydrolases"/>
    <property type="match status" value="1"/>
</dbReference>
<dbReference type="InterPro" id="IPR027417">
    <property type="entry name" value="P-loop_NTPase"/>
</dbReference>
<keyword evidence="3" id="KW-1185">Reference proteome</keyword>
<reference evidence="3" key="1">
    <citation type="submission" date="2014-09" db="EMBL/GenBank/DDBJ databases">
        <title>Vibrio variabilis JCM 19239. (C206) whole genome shotgun sequence.</title>
        <authorList>
            <person name="Sawabe T."/>
            <person name="Meirelles P."/>
            <person name="Nakanishi M."/>
            <person name="Sayaka M."/>
            <person name="Hattori M."/>
            <person name="Ohkuma M."/>
        </authorList>
    </citation>
    <scope>NUCLEOTIDE SEQUENCE [LARGE SCALE GENOMIC DNA]</scope>
    <source>
        <strain evidence="3">JCM 19239</strain>
    </source>
</reference>
<gene>
    <name evidence="2" type="ORF">JCM19239_3608</name>
</gene>
<dbReference type="Pfam" id="PF06564">
    <property type="entry name" value="CBP_BcsQ"/>
    <property type="match status" value="1"/>
</dbReference>
<evidence type="ECO:0008006" key="4">
    <source>
        <dbReference type="Google" id="ProtNLM"/>
    </source>
</evidence>
<dbReference type="InterPro" id="IPR017746">
    <property type="entry name" value="Cellulose_synthase_operon_BcsQ"/>
</dbReference>
<dbReference type="Proteomes" id="UP000029223">
    <property type="component" value="Unassembled WGS sequence"/>
</dbReference>
<evidence type="ECO:0000313" key="2">
    <source>
        <dbReference type="EMBL" id="GAL26275.1"/>
    </source>
</evidence>
<comment type="caution">
    <text evidence="2">The sequence shown here is derived from an EMBL/GenBank/DDBJ whole genome shotgun (WGS) entry which is preliminary data.</text>
</comment>
<feature type="transmembrane region" description="Helical" evidence="1">
    <location>
        <begin position="34"/>
        <end position="52"/>
    </location>
</feature>
<proteinExistence type="predicted"/>
<dbReference type="EMBL" id="BBMS01000017">
    <property type="protein sequence ID" value="GAL26275.1"/>
    <property type="molecule type" value="Genomic_DNA"/>
</dbReference>
<dbReference type="SUPFAM" id="SSF52540">
    <property type="entry name" value="P-loop containing nucleoside triphosphate hydrolases"/>
    <property type="match status" value="1"/>
</dbReference>
<keyword evidence="1" id="KW-0812">Transmembrane</keyword>
<keyword evidence="1" id="KW-1133">Transmembrane helix</keyword>
<organism evidence="2 3">
    <name type="scientific">Vibrio variabilis</name>
    <dbReference type="NCBI Taxonomy" id="990271"/>
    <lineage>
        <taxon>Bacteria</taxon>
        <taxon>Pseudomonadati</taxon>
        <taxon>Pseudomonadota</taxon>
        <taxon>Gammaproteobacteria</taxon>
        <taxon>Vibrionales</taxon>
        <taxon>Vibrionaceae</taxon>
        <taxon>Vibrio</taxon>
    </lineage>
</organism>
<protein>
    <recommendedName>
        <fullName evidence="4">Flagellar synthesis regulator FleN</fullName>
    </recommendedName>
</protein>
<sequence length="59" mass="6109">MGASSVAANLAAAYTVLGHKVLLVDLDPKNCVDLGLVIQLSMFLAGLTLLSIKRAGKAR</sequence>